<accession>A0ABP0GMZ4</accession>
<dbReference type="InterPro" id="IPR030417">
    <property type="entry name" value="MS4A"/>
</dbReference>
<gene>
    <name evidence="3" type="ORF">CVLEPA_LOCUS26428</name>
</gene>
<feature type="transmembrane region" description="Helical" evidence="2">
    <location>
        <begin position="88"/>
        <end position="110"/>
    </location>
</feature>
<dbReference type="Proteomes" id="UP001642483">
    <property type="component" value="Unassembled WGS sequence"/>
</dbReference>
<sequence>MVTQMQQINMATEQVPFKNLKAIMVLGIIETVLGSLIAILGAVVQVQYLQVGALNLAEGICCGIWIIIVGVLGIFAGRSQTTISLINAHLGLSITATIFSMVLLGVDGWVASLLGSVAPGSALHVIFSCLAIFGFISFILLITSSALCCSASPNTCCGSCCCAPPNVPPPQTVQIVTQQPAYQSTPQSQMTPTQPGSYMDGYN</sequence>
<evidence type="ECO:0000313" key="3">
    <source>
        <dbReference type="EMBL" id="CAK8693101.1"/>
    </source>
</evidence>
<evidence type="ECO:0000313" key="4">
    <source>
        <dbReference type="Proteomes" id="UP001642483"/>
    </source>
</evidence>
<organism evidence="3 4">
    <name type="scientific">Clavelina lepadiformis</name>
    <name type="common">Light-bulb sea squirt</name>
    <name type="synonym">Ascidia lepadiformis</name>
    <dbReference type="NCBI Taxonomy" id="159417"/>
    <lineage>
        <taxon>Eukaryota</taxon>
        <taxon>Metazoa</taxon>
        <taxon>Chordata</taxon>
        <taxon>Tunicata</taxon>
        <taxon>Ascidiacea</taxon>
        <taxon>Aplousobranchia</taxon>
        <taxon>Clavelinidae</taxon>
        <taxon>Clavelina</taxon>
    </lineage>
</organism>
<protein>
    <submittedName>
        <fullName evidence="3">Uncharacterized protein</fullName>
    </submittedName>
</protein>
<dbReference type="PANTHER" id="PTHR23320">
    <property type="entry name" value="MEMBRANE-SPANNING 4-DOMAINS SUBFAMILY A MS4A -RELATED"/>
    <property type="match status" value="1"/>
</dbReference>
<keyword evidence="2" id="KW-0812">Transmembrane</keyword>
<reference evidence="3 4" key="1">
    <citation type="submission" date="2024-02" db="EMBL/GenBank/DDBJ databases">
        <authorList>
            <person name="Daric V."/>
            <person name="Darras S."/>
        </authorList>
    </citation>
    <scope>NUCLEOTIDE SEQUENCE [LARGE SCALE GENOMIC DNA]</scope>
</reference>
<keyword evidence="2" id="KW-1133">Transmembrane helix</keyword>
<dbReference type="EMBL" id="CAWYQH010000130">
    <property type="protein sequence ID" value="CAK8693101.1"/>
    <property type="molecule type" value="Genomic_DNA"/>
</dbReference>
<feature type="transmembrane region" description="Helical" evidence="2">
    <location>
        <begin position="122"/>
        <end position="142"/>
    </location>
</feature>
<feature type="transmembrane region" description="Helical" evidence="2">
    <location>
        <begin position="20"/>
        <end position="44"/>
    </location>
</feature>
<feature type="region of interest" description="Disordered" evidence="1">
    <location>
        <begin position="181"/>
        <end position="203"/>
    </location>
</feature>
<name>A0ABP0GMZ4_CLALP</name>
<feature type="transmembrane region" description="Helical" evidence="2">
    <location>
        <begin position="56"/>
        <end position="76"/>
    </location>
</feature>
<keyword evidence="2" id="KW-0472">Membrane</keyword>
<evidence type="ECO:0000256" key="1">
    <source>
        <dbReference type="SAM" id="MobiDB-lite"/>
    </source>
</evidence>
<feature type="compositionally biased region" description="Low complexity" evidence="1">
    <location>
        <begin position="181"/>
        <end position="197"/>
    </location>
</feature>
<proteinExistence type="predicted"/>
<comment type="caution">
    <text evidence="3">The sequence shown here is derived from an EMBL/GenBank/DDBJ whole genome shotgun (WGS) entry which is preliminary data.</text>
</comment>
<evidence type="ECO:0000256" key="2">
    <source>
        <dbReference type="SAM" id="Phobius"/>
    </source>
</evidence>
<keyword evidence="4" id="KW-1185">Reference proteome</keyword>
<dbReference type="PANTHER" id="PTHR23320:SF158">
    <property type="entry name" value="CREB-BINDING PROTEIN-LIKE ISOFORM X1"/>
    <property type="match status" value="1"/>
</dbReference>